<organism evidence="1 2">
    <name type="scientific">Prunus persica</name>
    <name type="common">Peach</name>
    <name type="synonym">Amygdalus persica</name>
    <dbReference type="NCBI Taxonomy" id="3760"/>
    <lineage>
        <taxon>Eukaryota</taxon>
        <taxon>Viridiplantae</taxon>
        <taxon>Streptophyta</taxon>
        <taxon>Embryophyta</taxon>
        <taxon>Tracheophyta</taxon>
        <taxon>Spermatophyta</taxon>
        <taxon>Magnoliopsida</taxon>
        <taxon>eudicotyledons</taxon>
        <taxon>Gunneridae</taxon>
        <taxon>Pentapetalae</taxon>
        <taxon>rosids</taxon>
        <taxon>fabids</taxon>
        <taxon>Rosales</taxon>
        <taxon>Rosaceae</taxon>
        <taxon>Amygdaloideae</taxon>
        <taxon>Amygdaleae</taxon>
        <taxon>Prunus</taxon>
    </lineage>
</organism>
<keyword evidence="2" id="KW-1185">Reference proteome</keyword>
<reference evidence="1 2" key="1">
    <citation type="journal article" date="2013" name="Nat. Genet.">
        <title>The high-quality draft genome of peach (Prunus persica) identifies unique patterns of genetic diversity, domestication and genome evolution.</title>
        <authorList>
            <consortium name="International Peach Genome Initiative"/>
            <person name="Verde I."/>
            <person name="Abbott A.G."/>
            <person name="Scalabrin S."/>
            <person name="Jung S."/>
            <person name="Shu S."/>
            <person name="Marroni F."/>
            <person name="Zhebentyayeva T."/>
            <person name="Dettori M.T."/>
            <person name="Grimwood J."/>
            <person name="Cattonaro F."/>
            <person name="Zuccolo A."/>
            <person name="Rossini L."/>
            <person name="Jenkins J."/>
            <person name="Vendramin E."/>
            <person name="Meisel L.A."/>
            <person name="Decroocq V."/>
            <person name="Sosinski B."/>
            <person name="Prochnik S."/>
            <person name="Mitros T."/>
            <person name="Policriti A."/>
            <person name="Cipriani G."/>
            <person name="Dondini L."/>
            <person name="Ficklin S."/>
            <person name="Goodstein D.M."/>
            <person name="Xuan P."/>
            <person name="Del Fabbro C."/>
            <person name="Aramini V."/>
            <person name="Copetti D."/>
            <person name="Gonzalez S."/>
            <person name="Horner D.S."/>
            <person name="Falchi R."/>
            <person name="Lucas S."/>
            <person name="Mica E."/>
            <person name="Maldonado J."/>
            <person name="Lazzari B."/>
            <person name="Bielenberg D."/>
            <person name="Pirona R."/>
            <person name="Miculan M."/>
            <person name="Barakat A."/>
            <person name="Testolin R."/>
            <person name="Stella A."/>
            <person name="Tartarini S."/>
            <person name="Tonutti P."/>
            <person name="Arus P."/>
            <person name="Orellana A."/>
            <person name="Wells C."/>
            <person name="Main D."/>
            <person name="Vizzotto G."/>
            <person name="Silva H."/>
            <person name="Salamini F."/>
            <person name="Schmutz J."/>
            <person name="Morgante M."/>
            <person name="Rokhsar D.S."/>
        </authorList>
    </citation>
    <scope>NUCLEOTIDE SEQUENCE [LARGE SCALE GENOMIC DNA]</scope>
    <source>
        <strain evidence="2">cv. Nemared</strain>
    </source>
</reference>
<dbReference type="Gramene" id="ONI06900">
    <property type="protein sequence ID" value="ONI06900"/>
    <property type="gene ID" value="PRUPE_5G087800"/>
</dbReference>
<evidence type="ECO:0000313" key="2">
    <source>
        <dbReference type="Proteomes" id="UP000006882"/>
    </source>
</evidence>
<dbReference type="Proteomes" id="UP000006882">
    <property type="component" value="Chromosome G5"/>
</dbReference>
<proteinExistence type="predicted"/>
<gene>
    <name evidence="1" type="ORF">PRUPE_5G087800</name>
</gene>
<name>A0A251P774_PRUPE</name>
<protein>
    <submittedName>
        <fullName evidence="1">Uncharacterized protein</fullName>
    </submittedName>
</protein>
<dbReference type="EMBL" id="CM007655">
    <property type="protein sequence ID" value="ONI06900.1"/>
    <property type="molecule type" value="Genomic_DNA"/>
</dbReference>
<dbReference type="AlphaFoldDB" id="A0A251P774"/>
<accession>A0A251P774</accession>
<evidence type="ECO:0000313" key="1">
    <source>
        <dbReference type="EMBL" id="ONI06900.1"/>
    </source>
</evidence>
<sequence length="118" mass="13507">MHSGFFYSLTLINLKLMSTCKPNKTTNRMHGPEYYWAHGLQQMTRSKKRCKSKIHLHDPPASSPSPPYVFMEKSFLSFSASHLIWKFPKKIGVLCTYQNHSLDQTTTGSRSRAAVRAT</sequence>